<dbReference type="STRING" id="691883.A0A058Z3F2"/>
<dbReference type="eggNOG" id="KOG2570">
    <property type="taxonomic scope" value="Eukaryota"/>
</dbReference>
<gene>
    <name evidence="2" type="ORF">H696_04214</name>
</gene>
<evidence type="ECO:0000313" key="3">
    <source>
        <dbReference type="Proteomes" id="UP000030693"/>
    </source>
</evidence>
<feature type="region of interest" description="Disordered" evidence="1">
    <location>
        <begin position="548"/>
        <end position="577"/>
    </location>
</feature>
<dbReference type="GeneID" id="20528939"/>
<evidence type="ECO:0000256" key="1">
    <source>
        <dbReference type="SAM" id="MobiDB-lite"/>
    </source>
</evidence>
<name>A0A058Z3F2_FONAL</name>
<dbReference type="AlphaFoldDB" id="A0A058Z3F2"/>
<keyword evidence="3" id="KW-1185">Reference proteome</keyword>
<dbReference type="Proteomes" id="UP000030693">
    <property type="component" value="Unassembled WGS sequence"/>
</dbReference>
<feature type="compositionally biased region" description="Low complexity" evidence="1">
    <location>
        <begin position="559"/>
        <end position="571"/>
    </location>
</feature>
<reference evidence="2" key="1">
    <citation type="submission" date="2013-04" db="EMBL/GenBank/DDBJ databases">
        <title>The Genome Sequence of Fonticula alba ATCC 38817.</title>
        <authorList>
            <consortium name="The Broad Institute Genomics Platform"/>
            <person name="Russ C."/>
            <person name="Cuomo C."/>
            <person name="Burger G."/>
            <person name="Gray M.W."/>
            <person name="Holland P.W.H."/>
            <person name="King N."/>
            <person name="Lang F.B.F."/>
            <person name="Roger A.J."/>
            <person name="Ruiz-Trillo I."/>
            <person name="Brown M."/>
            <person name="Walker B."/>
            <person name="Young S."/>
            <person name="Zeng Q."/>
            <person name="Gargeya S."/>
            <person name="Fitzgerald M."/>
            <person name="Haas B."/>
            <person name="Abouelleil A."/>
            <person name="Allen A.W."/>
            <person name="Alvarado L."/>
            <person name="Arachchi H.M."/>
            <person name="Berlin A.M."/>
            <person name="Chapman S.B."/>
            <person name="Gainer-Dewar J."/>
            <person name="Goldberg J."/>
            <person name="Griggs A."/>
            <person name="Gujja S."/>
            <person name="Hansen M."/>
            <person name="Howarth C."/>
            <person name="Imamovic A."/>
            <person name="Ireland A."/>
            <person name="Larimer J."/>
            <person name="McCowan C."/>
            <person name="Murphy C."/>
            <person name="Pearson M."/>
            <person name="Poon T.W."/>
            <person name="Priest M."/>
            <person name="Roberts A."/>
            <person name="Saif S."/>
            <person name="Shea T."/>
            <person name="Sisk P."/>
            <person name="Sykes S."/>
            <person name="Wortman J."/>
            <person name="Nusbaum C."/>
            <person name="Birren B."/>
        </authorList>
    </citation>
    <scope>NUCLEOTIDE SEQUENCE [LARGE SCALE GENOMIC DNA]</scope>
    <source>
        <strain evidence="2">ATCC 38817</strain>
    </source>
</reference>
<protein>
    <submittedName>
        <fullName evidence="2">Uncharacterized protein</fullName>
    </submittedName>
</protein>
<accession>A0A058Z3F2</accession>
<dbReference type="EMBL" id="KB932207">
    <property type="protein sequence ID" value="KCV68795.1"/>
    <property type="molecule type" value="Genomic_DNA"/>
</dbReference>
<organism evidence="2">
    <name type="scientific">Fonticula alba</name>
    <name type="common">Slime mold</name>
    <dbReference type="NCBI Taxonomy" id="691883"/>
    <lineage>
        <taxon>Eukaryota</taxon>
        <taxon>Rotosphaerida</taxon>
        <taxon>Fonticulaceae</taxon>
        <taxon>Fonticula</taxon>
    </lineage>
</organism>
<sequence>MEPRTAAAPTESDAPVDALKYFPRRQGTAGLSTSATSAAPPIDSSIHYGPFPLNMPLPGGVELFAPEARLFETLVQVERQAASLRLRHSIEAHETIRALPTVSRTIRLSAASSTMRTARGQAAWQFRLDGRVLNSTTGRPDGAFPRFTSLVDKVLLRVEHSHGAPVVALTSADIEWSPPAGAAPTPATDGVVLTRVGPAPTAIHVAVHLRPALAPECFRLPAGLRQLLALVDGHLGPLLTPDEVGALGEAAPLRAVDACTSSRAAHQTIRASATRADIFSAVWRYISLAELQCSDDRSAIRLDGALAAALAPPASQTDVAPALARLAGGDVAGAAGLAVGTRLPLVDLPVRIESLVSRLSRGTSLPPEPLAFTFRFADAPDPGAVGSGGFSQPTIMDFDADLYWSADDCRQLLDATRAAAGAGEAEVQLASALAAHNRTIHQQMADRAFFTQVAKAPAAGLMTGLTRAHDHLRMYCESRADGSLALAAGLERRRMAGLRPILARAPAGLACAKTRLALERTRRDTSTAARHYLSMLATERVEELARLGATTTPADGLAPGSRPGGRPTSGTATPISR</sequence>
<dbReference type="RefSeq" id="XP_009496366.1">
    <property type="nucleotide sequence ID" value="XM_009498091.1"/>
</dbReference>
<proteinExistence type="predicted"/>
<dbReference type="OrthoDB" id="10263741at2759"/>
<evidence type="ECO:0000313" key="2">
    <source>
        <dbReference type="EMBL" id="KCV68795.1"/>
    </source>
</evidence>